<keyword evidence="4" id="KW-0690">Ribosome biogenesis</keyword>
<evidence type="ECO:0000313" key="19">
    <source>
        <dbReference type="Proteomes" id="UP000070412"/>
    </source>
</evidence>
<dbReference type="CDD" id="cd00268">
    <property type="entry name" value="DEADc"/>
    <property type="match status" value="1"/>
</dbReference>
<dbReference type="Pfam" id="PF00270">
    <property type="entry name" value="DEAD"/>
    <property type="match status" value="1"/>
</dbReference>
<evidence type="ECO:0000256" key="8">
    <source>
        <dbReference type="ARBA" id="ARBA00022806"/>
    </source>
</evidence>
<dbReference type="GO" id="GO:0005524">
    <property type="term" value="F:ATP binding"/>
    <property type="evidence" value="ECO:0007669"/>
    <property type="project" value="UniProtKB-KW"/>
</dbReference>
<evidence type="ECO:0000256" key="11">
    <source>
        <dbReference type="ARBA" id="ARBA00037449"/>
    </source>
</evidence>
<dbReference type="GO" id="GO:0003724">
    <property type="term" value="F:RNA helicase activity"/>
    <property type="evidence" value="ECO:0007669"/>
    <property type="project" value="UniProtKB-EC"/>
</dbReference>
<evidence type="ECO:0000313" key="17">
    <source>
        <dbReference type="EMBL" id="KAF7489740.1"/>
    </source>
</evidence>
<evidence type="ECO:0000256" key="7">
    <source>
        <dbReference type="ARBA" id="ARBA00022801"/>
    </source>
</evidence>
<evidence type="ECO:0000313" key="18">
    <source>
        <dbReference type="EnsemblMetazoa" id="KAF7489740.1"/>
    </source>
</evidence>
<dbReference type="InterPro" id="IPR000629">
    <property type="entry name" value="RNA-helicase_DEAD-box_CS"/>
</dbReference>
<evidence type="ECO:0000256" key="13">
    <source>
        <dbReference type="RuleBase" id="RU000492"/>
    </source>
</evidence>
<evidence type="ECO:0000256" key="10">
    <source>
        <dbReference type="ARBA" id="ARBA00023242"/>
    </source>
</evidence>
<evidence type="ECO:0000256" key="4">
    <source>
        <dbReference type="ARBA" id="ARBA00022517"/>
    </source>
</evidence>
<sequence>MMSSRYLRHLDLLFRFNRSRIILSSSQYHQICSIALGRNIIGFNSRLPRLIDPFSKSFQTFVSNKSLHSDLNLLNDENEDPVLKYRRDHQIFIKNVPETNEKNVFKFEELQLPDPLRRIVLELGFDQLTPIQSQALPILFAGQDLIGIAQTGSGKTLAFLLPAFDRLFSIHEEYLKPKNDRPLNPRVLILAPTRELAVQINDVIQKFQIFKSVCLYGGNDRKKQILFLEQNNPLFLVSTPGRLRDLIEYGCIDLSSIEYLVIDEADRMLDMGFEPQISYLIKKCPDLSRRQTMMFSASWPEEVQSLVTKYLKQDHAFVSVGGTELVANHNIDQQVIVCTPFERFSQLDEIFHAHSNDKILLFCNTKSTCDSISRMIRKKYRLNSSPLHGDMTQRQREFALDSFRRDQISIICATDVAARGLDITDINVVINFDFPLDIETYVHRIGRTGRQNKRGIAYSFYTNQESSVLARKLIKILEESSCKVPEELRTIEHNDHKSQPKRKRSFQQQHYWRQNRFNHHHHHHHHDYNNQYKNRQ</sequence>
<dbReference type="InterPro" id="IPR014001">
    <property type="entry name" value="Helicase_ATP-bd"/>
</dbReference>
<dbReference type="InterPro" id="IPR011545">
    <property type="entry name" value="DEAD/DEAH_box_helicase_dom"/>
</dbReference>
<dbReference type="CDD" id="cd18787">
    <property type="entry name" value="SF2_C_DEAD"/>
    <property type="match status" value="1"/>
</dbReference>
<evidence type="ECO:0000256" key="3">
    <source>
        <dbReference type="ARBA" id="ARBA00012552"/>
    </source>
</evidence>
<keyword evidence="7 13" id="KW-0378">Hydrolase</keyword>
<reference evidence="17" key="2">
    <citation type="submission" date="2020-01" db="EMBL/GenBank/DDBJ databases">
        <authorList>
            <person name="Korhonen P.K.K."/>
            <person name="Guangxu M.G."/>
            <person name="Wang T.W."/>
            <person name="Stroehlein A.J.S."/>
            <person name="Young N.D."/>
            <person name="Ang C.-S.A."/>
            <person name="Fernando D.W.F."/>
            <person name="Lu H.L."/>
            <person name="Taylor S.T."/>
            <person name="Ehtesham M.E.M."/>
            <person name="Najaraj S.H.N."/>
            <person name="Harsha G.H.G."/>
            <person name="Madugundu A.M."/>
            <person name="Renuse S.R."/>
            <person name="Holt D.H."/>
            <person name="Pandey A.P."/>
            <person name="Papenfuss A.P."/>
            <person name="Gasser R.B.G."/>
            <person name="Fischer K.F."/>
        </authorList>
    </citation>
    <scope>NUCLEOTIDE SEQUENCE</scope>
    <source>
        <strain evidence="17">SSS_KF_BRIS2020</strain>
    </source>
</reference>
<comment type="similarity">
    <text evidence="2">Belongs to the DEAD box helicase family. DDX5/DBP2 subfamily.</text>
</comment>
<dbReference type="Gene3D" id="3.40.50.300">
    <property type="entry name" value="P-loop containing nucleotide triphosphate hydrolases"/>
    <property type="match status" value="2"/>
</dbReference>
<dbReference type="AlphaFoldDB" id="A0A834R4V7"/>
<feature type="short sequence motif" description="Q motif" evidence="12">
    <location>
        <begin position="105"/>
        <end position="133"/>
    </location>
</feature>
<dbReference type="OrthoDB" id="6492176at2759"/>
<accession>A0A834R4V7</accession>
<dbReference type="PROSITE" id="PS51192">
    <property type="entry name" value="HELICASE_ATP_BIND_1"/>
    <property type="match status" value="1"/>
</dbReference>
<dbReference type="SMART" id="SM00487">
    <property type="entry name" value="DEXDc"/>
    <property type="match status" value="1"/>
</dbReference>
<evidence type="ECO:0000256" key="5">
    <source>
        <dbReference type="ARBA" id="ARBA00022552"/>
    </source>
</evidence>
<dbReference type="SMART" id="SM00490">
    <property type="entry name" value="HELICc"/>
    <property type="match status" value="1"/>
</dbReference>
<feature type="domain" description="DEAD-box RNA helicase Q" evidence="16">
    <location>
        <begin position="105"/>
        <end position="133"/>
    </location>
</feature>
<evidence type="ECO:0000256" key="6">
    <source>
        <dbReference type="ARBA" id="ARBA00022741"/>
    </source>
</evidence>
<evidence type="ECO:0000256" key="12">
    <source>
        <dbReference type="PROSITE-ProRule" id="PRU00552"/>
    </source>
</evidence>
<dbReference type="EnsemblMetazoa" id="SSS_2577s_mrna">
    <property type="protein sequence ID" value="KAF7489740.1"/>
    <property type="gene ID" value="SSS_2577"/>
</dbReference>
<dbReference type="InterPro" id="IPR001650">
    <property type="entry name" value="Helicase_C-like"/>
</dbReference>
<dbReference type="InterPro" id="IPR027417">
    <property type="entry name" value="P-loop_NTPase"/>
</dbReference>
<keyword evidence="19" id="KW-1185">Reference proteome</keyword>
<dbReference type="PANTHER" id="PTHR47958">
    <property type="entry name" value="ATP-DEPENDENT RNA HELICASE DBP3"/>
    <property type="match status" value="1"/>
</dbReference>
<evidence type="ECO:0000259" key="15">
    <source>
        <dbReference type="PROSITE" id="PS51194"/>
    </source>
</evidence>
<dbReference type="SUPFAM" id="SSF52540">
    <property type="entry name" value="P-loop containing nucleoside triphosphate hydrolases"/>
    <property type="match status" value="1"/>
</dbReference>
<evidence type="ECO:0000256" key="9">
    <source>
        <dbReference type="ARBA" id="ARBA00022840"/>
    </source>
</evidence>
<reference evidence="19" key="1">
    <citation type="journal article" date="2020" name="PLoS Negl. Trop. Dis.">
        <title>High-quality nuclear genome for Sarcoptes scabiei-A critical resource for a neglected parasite.</title>
        <authorList>
            <person name="Korhonen P.K."/>
            <person name="Gasser R.B."/>
            <person name="Ma G."/>
            <person name="Wang T."/>
            <person name="Stroehlein A.J."/>
            <person name="Young N.D."/>
            <person name="Ang C.S."/>
            <person name="Fernando D.D."/>
            <person name="Lu H.C."/>
            <person name="Taylor S."/>
            <person name="Reynolds S.L."/>
            <person name="Mofiz E."/>
            <person name="Najaraj S.H."/>
            <person name="Gowda H."/>
            <person name="Madugundu A."/>
            <person name="Renuse S."/>
            <person name="Holt D."/>
            <person name="Pandey A."/>
            <person name="Papenfuss A.T."/>
            <person name="Fischer K."/>
        </authorList>
    </citation>
    <scope>NUCLEOTIDE SEQUENCE [LARGE SCALE GENOMIC DNA]</scope>
</reference>
<dbReference type="InterPro" id="IPR044742">
    <property type="entry name" value="DEAD/DEAH_RhlB"/>
</dbReference>
<protein>
    <recommendedName>
        <fullName evidence="3">RNA helicase</fullName>
        <ecNumber evidence="3">3.6.4.13</ecNumber>
    </recommendedName>
</protein>
<evidence type="ECO:0000259" key="16">
    <source>
        <dbReference type="PROSITE" id="PS51195"/>
    </source>
</evidence>
<keyword evidence="6 13" id="KW-0547">Nucleotide-binding</keyword>
<dbReference type="EMBL" id="WVUK01000064">
    <property type="protein sequence ID" value="KAF7489740.1"/>
    <property type="molecule type" value="Genomic_DNA"/>
</dbReference>
<dbReference type="GO" id="GO:0003676">
    <property type="term" value="F:nucleic acid binding"/>
    <property type="evidence" value="ECO:0007669"/>
    <property type="project" value="InterPro"/>
</dbReference>
<dbReference type="GO" id="GO:0016787">
    <property type="term" value="F:hydrolase activity"/>
    <property type="evidence" value="ECO:0007669"/>
    <property type="project" value="UniProtKB-KW"/>
</dbReference>
<reference evidence="18" key="3">
    <citation type="submission" date="2022-06" db="UniProtKB">
        <authorList>
            <consortium name="EnsemblMetazoa"/>
        </authorList>
    </citation>
    <scope>IDENTIFICATION</scope>
</reference>
<comment type="function">
    <text evidence="11">ATP-dependent RNA helicase required for 60S ribosomal subunit synthesis. Involved in efficient pre-rRNA processing, predominantly at site A3, which is necessary for the normal formation of 25S and 5.8S rRNAs.</text>
</comment>
<dbReference type="PROSITE" id="PS51195">
    <property type="entry name" value="Q_MOTIF"/>
    <property type="match status" value="1"/>
</dbReference>
<comment type="subcellular location">
    <subcellularLocation>
        <location evidence="1">Nucleus</location>
        <location evidence="1">Nucleolus</location>
    </subcellularLocation>
</comment>
<organism evidence="17">
    <name type="scientific">Sarcoptes scabiei</name>
    <name type="common">Itch mite</name>
    <name type="synonym">Acarus scabiei</name>
    <dbReference type="NCBI Taxonomy" id="52283"/>
    <lineage>
        <taxon>Eukaryota</taxon>
        <taxon>Metazoa</taxon>
        <taxon>Ecdysozoa</taxon>
        <taxon>Arthropoda</taxon>
        <taxon>Chelicerata</taxon>
        <taxon>Arachnida</taxon>
        <taxon>Acari</taxon>
        <taxon>Acariformes</taxon>
        <taxon>Sarcoptiformes</taxon>
        <taxon>Astigmata</taxon>
        <taxon>Psoroptidia</taxon>
        <taxon>Sarcoptoidea</taxon>
        <taxon>Sarcoptidae</taxon>
        <taxon>Sarcoptinae</taxon>
        <taxon>Sarcoptes</taxon>
    </lineage>
</organism>
<feature type="domain" description="Helicase ATP-binding" evidence="14">
    <location>
        <begin position="136"/>
        <end position="317"/>
    </location>
</feature>
<dbReference type="PROSITE" id="PS00039">
    <property type="entry name" value="DEAD_ATP_HELICASE"/>
    <property type="match status" value="1"/>
</dbReference>
<keyword evidence="9 13" id="KW-0067">ATP-binding</keyword>
<dbReference type="Proteomes" id="UP000070412">
    <property type="component" value="Unassembled WGS sequence"/>
</dbReference>
<dbReference type="InterPro" id="IPR014014">
    <property type="entry name" value="RNA_helicase_DEAD_Q_motif"/>
</dbReference>
<keyword evidence="8 13" id="KW-0347">Helicase</keyword>
<dbReference type="Pfam" id="PF00271">
    <property type="entry name" value="Helicase_C"/>
    <property type="match status" value="1"/>
</dbReference>
<name>A0A834R4V7_SARSC</name>
<keyword evidence="5" id="KW-0698">rRNA processing</keyword>
<gene>
    <name evidence="17" type="ORF">SSS_2577</name>
</gene>
<feature type="domain" description="Helicase C-terminal" evidence="15">
    <location>
        <begin position="346"/>
        <end position="492"/>
    </location>
</feature>
<dbReference type="PROSITE" id="PS51194">
    <property type="entry name" value="HELICASE_CTER"/>
    <property type="match status" value="1"/>
</dbReference>
<dbReference type="EC" id="3.6.4.13" evidence="3"/>
<evidence type="ECO:0000256" key="2">
    <source>
        <dbReference type="ARBA" id="ARBA00009334"/>
    </source>
</evidence>
<proteinExistence type="inferred from homology"/>
<evidence type="ECO:0000256" key="1">
    <source>
        <dbReference type="ARBA" id="ARBA00004604"/>
    </source>
</evidence>
<evidence type="ECO:0000259" key="14">
    <source>
        <dbReference type="PROSITE" id="PS51192"/>
    </source>
</evidence>
<keyword evidence="10" id="KW-0539">Nucleus</keyword>